<name>A0A6C2TVS6_PONDE</name>
<accession>A0A6C2TVS6</accession>
<dbReference type="Pfam" id="PF04505">
    <property type="entry name" value="CD225"/>
    <property type="match status" value="1"/>
</dbReference>
<dbReference type="GO" id="GO:0016020">
    <property type="term" value="C:membrane"/>
    <property type="evidence" value="ECO:0007669"/>
    <property type="project" value="UniProtKB-SubCell"/>
</dbReference>
<evidence type="ECO:0000313" key="6">
    <source>
        <dbReference type="EMBL" id="VGO11703.1"/>
    </source>
</evidence>
<dbReference type="PANTHER" id="PTHR14948">
    <property type="entry name" value="NG5"/>
    <property type="match status" value="1"/>
</dbReference>
<keyword evidence="4 5" id="KW-0472">Membrane</keyword>
<evidence type="ECO:0000256" key="2">
    <source>
        <dbReference type="ARBA" id="ARBA00022692"/>
    </source>
</evidence>
<dbReference type="RefSeq" id="WP_136077442.1">
    <property type="nucleotide sequence ID" value="NZ_CAAHFG010000001.1"/>
</dbReference>
<evidence type="ECO:0008006" key="8">
    <source>
        <dbReference type="Google" id="ProtNLM"/>
    </source>
</evidence>
<gene>
    <name evidence="6" type="ORF">PDESU_00249</name>
</gene>
<evidence type="ECO:0000256" key="1">
    <source>
        <dbReference type="ARBA" id="ARBA00004370"/>
    </source>
</evidence>
<dbReference type="EMBL" id="CAAHFG010000001">
    <property type="protein sequence ID" value="VGO11703.1"/>
    <property type="molecule type" value="Genomic_DNA"/>
</dbReference>
<keyword evidence="2 5" id="KW-0812">Transmembrane</keyword>
<proteinExistence type="predicted"/>
<evidence type="ECO:0000256" key="3">
    <source>
        <dbReference type="ARBA" id="ARBA00022989"/>
    </source>
</evidence>
<dbReference type="PANTHER" id="PTHR14948:SF44">
    <property type="entry name" value="PROLINE-RICH TRANSMEMBRANE PROTEIN 1-LIKE"/>
    <property type="match status" value="1"/>
</dbReference>
<dbReference type="AlphaFoldDB" id="A0A6C2TVS6"/>
<evidence type="ECO:0000256" key="4">
    <source>
        <dbReference type="ARBA" id="ARBA00023136"/>
    </source>
</evidence>
<feature type="transmembrane region" description="Helical" evidence="5">
    <location>
        <begin position="57"/>
        <end position="81"/>
    </location>
</feature>
<feature type="transmembrane region" description="Helical" evidence="5">
    <location>
        <begin position="12"/>
        <end position="36"/>
    </location>
</feature>
<evidence type="ECO:0000256" key="5">
    <source>
        <dbReference type="SAM" id="Phobius"/>
    </source>
</evidence>
<dbReference type="Proteomes" id="UP000366872">
    <property type="component" value="Unassembled WGS sequence"/>
</dbReference>
<reference evidence="6 7" key="1">
    <citation type="submission" date="2019-04" db="EMBL/GenBank/DDBJ databases">
        <authorList>
            <person name="Van Vliet M D."/>
        </authorList>
    </citation>
    <scope>NUCLEOTIDE SEQUENCE [LARGE SCALE GENOMIC DNA]</scope>
    <source>
        <strain evidence="6 7">F1</strain>
    </source>
</reference>
<dbReference type="InterPro" id="IPR007593">
    <property type="entry name" value="CD225/Dispanin_fam"/>
</dbReference>
<dbReference type="InterPro" id="IPR051423">
    <property type="entry name" value="CD225/Dispanin"/>
</dbReference>
<comment type="subcellular location">
    <subcellularLocation>
        <location evidence="1">Membrane</location>
    </subcellularLocation>
</comment>
<organism evidence="6 7">
    <name type="scientific">Pontiella desulfatans</name>
    <dbReference type="NCBI Taxonomy" id="2750659"/>
    <lineage>
        <taxon>Bacteria</taxon>
        <taxon>Pseudomonadati</taxon>
        <taxon>Kiritimatiellota</taxon>
        <taxon>Kiritimatiellia</taxon>
        <taxon>Kiritimatiellales</taxon>
        <taxon>Pontiellaceae</taxon>
        <taxon>Pontiella</taxon>
    </lineage>
</organism>
<evidence type="ECO:0000313" key="7">
    <source>
        <dbReference type="Proteomes" id="UP000366872"/>
    </source>
</evidence>
<sequence>MSEQANIPNYLWQSIVVTVLCCLPFGIPAIIFAAKVNGLVAAGQIEEAQAASAKAKMWCWISLGLGIAAGVIQGIVTAIGATQAAQF</sequence>
<keyword evidence="7" id="KW-1185">Reference proteome</keyword>
<keyword evidence="3 5" id="KW-1133">Transmembrane helix</keyword>
<protein>
    <recommendedName>
        <fullName evidence="8">Interferon-induced transmembrane protein</fullName>
    </recommendedName>
</protein>